<reference evidence="2 3" key="1">
    <citation type="submission" date="2016-04" db="EMBL/GenBank/DDBJ databases">
        <title>Complete genome sequence of Bacillus oceanisediminis strain 2691.</title>
        <authorList>
            <person name="Jeong H."/>
            <person name="Kim H.J."/>
            <person name="Lee D.-W."/>
        </authorList>
    </citation>
    <scope>NUCLEOTIDE SEQUENCE [LARGE SCALE GENOMIC DNA]</scope>
    <source>
        <strain evidence="2 3">2691</strain>
    </source>
</reference>
<dbReference type="AlphaFoldDB" id="A0A160MFV7"/>
<feature type="signal peptide" evidence="1">
    <location>
        <begin position="1"/>
        <end position="23"/>
    </location>
</feature>
<organism evidence="2 3">
    <name type="scientific">Cytobacillus oceanisediminis 2691</name>
    <dbReference type="NCBI Taxonomy" id="1196031"/>
    <lineage>
        <taxon>Bacteria</taxon>
        <taxon>Bacillati</taxon>
        <taxon>Bacillota</taxon>
        <taxon>Bacilli</taxon>
        <taxon>Bacillales</taxon>
        <taxon>Bacillaceae</taxon>
        <taxon>Cytobacillus</taxon>
    </lineage>
</organism>
<protein>
    <recommendedName>
        <fullName evidence="4">DUF4367 domain-containing protein</fullName>
    </recommendedName>
</protein>
<evidence type="ECO:0000313" key="2">
    <source>
        <dbReference type="EMBL" id="AND41824.1"/>
    </source>
</evidence>
<dbReference type="Proteomes" id="UP000077856">
    <property type="component" value="Chromosome"/>
</dbReference>
<evidence type="ECO:0000313" key="3">
    <source>
        <dbReference type="Proteomes" id="UP000077856"/>
    </source>
</evidence>
<keyword evidence="1" id="KW-0732">Signal</keyword>
<dbReference type="PROSITE" id="PS51257">
    <property type="entry name" value="PROKAR_LIPOPROTEIN"/>
    <property type="match status" value="1"/>
</dbReference>
<proteinExistence type="predicted"/>
<dbReference type="KEGG" id="bon:A361_22545"/>
<evidence type="ECO:0000256" key="1">
    <source>
        <dbReference type="SAM" id="SignalP"/>
    </source>
</evidence>
<name>A0A160MFV7_9BACI</name>
<dbReference type="EMBL" id="CP015506">
    <property type="protein sequence ID" value="AND41824.1"/>
    <property type="molecule type" value="Genomic_DNA"/>
</dbReference>
<dbReference type="STRING" id="1196031.A361_22545"/>
<accession>A0A160MFV7</accession>
<sequence>MHKRFTAALLLFISFILVSACSASLEEEQTAAKNAAEEAFNLSPEKTNHEFEDIEYYLPFGYEVEEESPNNIILKNGSKRYILFYNQHEGPDSKVVYDATLKQKDKYEVKETFTKDGHNGFLLINRGKKDEHELVVGIGGVKLSTQAATRNLSSEAAAMMEIANSVQVKN</sequence>
<dbReference type="RefSeq" id="WP_009333343.1">
    <property type="nucleotide sequence ID" value="NZ_CP015506.1"/>
</dbReference>
<dbReference type="eggNOG" id="ENOG5032UHX">
    <property type="taxonomic scope" value="Bacteria"/>
</dbReference>
<feature type="chain" id="PRO_5039475790" description="DUF4367 domain-containing protein" evidence="1">
    <location>
        <begin position="24"/>
        <end position="170"/>
    </location>
</feature>
<gene>
    <name evidence="2" type="ORF">A361_22545</name>
</gene>
<evidence type="ECO:0008006" key="4">
    <source>
        <dbReference type="Google" id="ProtNLM"/>
    </source>
</evidence>